<dbReference type="InterPro" id="IPR010998">
    <property type="entry name" value="Integrase_recombinase_N"/>
</dbReference>
<gene>
    <name evidence="2" type="ORF">B0H17DRAFT_955054</name>
</gene>
<keyword evidence="1" id="KW-0238">DNA-binding</keyword>
<feature type="non-terminal residue" evidence="2">
    <location>
        <position position="1"/>
    </location>
</feature>
<dbReference type="EMBL" id="JARKIE010000276">
    <property type="protein sequence ID" value="KAJ7658875.1"/>
    <property type="molecule type" value="Genomic_DNA"/>
</dbReference>
<keyword evidence="3" id="KW-1185">Reference proteome</keyword>
<protein>
    <submittedName>
        <fullName evidence="2">Uncharacterized protein</fullName>
    </submittedName>
</protein>
<sequence>WADPTLANYGSAVDWLLTFCTAEGVPKHFQLPADELVLCAFTASSTGAHAGSTARNNISALKVWHAAQNAEWKGGSRLHYVLDGVDHLTSESSKQPPRPPISSTMLRALYDGSDFSDPRDAVVFAAACVVFWG</sequence>
<dbReference type="Proteomes" id="UP001221757">
    <property type="component" value="Unassembled WGS sequence"/>
</dbReference>
<proteinExistence type="predicted"/>
<evidence type="ECO:0000313" key="2">
    <source>
        <dbReference type="EMBL" id="KAJ7658875.1"/>
    </source>
</evidence>
<dbReference type="GO" id="GO:0003677">
    <property type="term" value="F:DNA binding"/>
    <property type="evidence" value="ECO:0007669"/>
    <property type="project" value="UniProtKB-KW"/>
</dbReference>
<dbReference type="Gene3D" id="1.10.150.130">
    <property type="match status" value="1"/>
</dbReference>
<evidence type="ECO:0000256" key="1">
    <source>
        <dbReference type="ARBA" id="ARBA00023125"/>
    </source>
</evidence>
<dbReference type="AlphaFoldDB" id="A0AAD7CRL8"/>
<comment type="caution">
    <text evidence="2">The sequence shown here is derived from an EMBL/GenBank/DDBJ whole genome shotgun (WGS) entry which is preliminary data.</text>
</comment>
<organism evidence="2 3">
    <name type="scientific">Mycena rosella</name>
    <name type="common">Pink bonnet</name>
    <name type="synonym">Agaricus rosellus</name>
    <dbReference type="NCBI Taxonomy" id="1033263"/>
    <lineage>
        <taxon>Eukaryota</taxon>
        <taxon>Fungi</taxon>
        <taxon>Dikarya</taxon>
        <taxon>Basidiomycota</taxon>
        <taxon>Agaricomycotina</taxon>
        <taxon>Agaricomycetes</taxon>
        <taxon>Agaricomycetidae</taxon>
        <taxon>Agaricales</taxon>
        <taxon>Marasmiineae</taxon>
        <taxon>Mycenaceae</taxon>
        <taxon>Mycena</taxon>
    </lineage>
</organism>
<reference evidence="2" key="1">
    <citation type="submission" date="2023-03" db="EMBL/GenBank/DDBJ databases">
        <title>Massive genome expansion in bonnet fungi (Mycena s.s.) driven by repeated elements and novel gene families across ecological guilds.</title>
        <authorList>
            <consortium name="Lawrence Berkeley National Laboratory"/>
            <person name="Harder C.B."/>
            <person name="Miyauchi S."/>
            <person name="Viragh M."/>
            <person name="Kuo A."/>
            <person name="Thoen E."/>
            <person name="Andreopoulos B."/>
            <person name="Lu D."/>
            <person name="Skrede I."/>
            <person name="Drula E."/>
            <person name="Henrissat B."/>
            <person name="Morin E."/>
            <person name="Kohler A."/>
            <person name="Barry K."/>
            <person name="LaButti K."/>
            <person name="Morin E."/>
            <person name="Salamov A."/>
            <person name="Lipzen A."/>
            <person name="Mereny Z."/>
            <person name="Hegedus B."/>
            <person name="Baldrian P."/>
            <person name="Stursova M."/>
            <person name="Weitz H."/>
            <person name="Taylor A."/>
            <person name="Grigoriev I.V."/>
            <person name="Nagy L.G."/>
            <person name="Martin F."/>
            <person name="Kauserud H."/>
        </authorList>
    </citation>
    <scope>NUCLEOTIDE SEQUENCE</scope>
    <source>
        <strain evidence="2">CBHHK067</strain>
    </source>
</reference>
<evidence type="ECO:0000313" key="3">
    <source>
        <dbReference type="Proteomes" id="UP001221757"/>
    </source>
</evidence>
<name>A0AAD7CRL8_MYCRO</name>
<accession>A0AAD7CRL8</accession>